<feature type="compositionally biased region" description="Basic and acidic residues" evidence="1">
    <location>
        <begin position="1"/>
        <end position="25"/>
    </location>
</feature>
<dbReference type="EMBL" id="SRLO01000612">
    <property type="protein sequence ID" value="TNN50579.1"/>
    <property type="molecule type" value="Genomic_DNA"/>
</dbReference>
<evidence type="ECO:0000313" key="2">
    <source>
        <dbReference type="EMBL" id="TNN50579.1"/>
    </source>
</evidence>
<feature type="region of interest" description="Disordered" evidence="1">
    <location>
        <begin position="1"/>
        <end position="40"/>
    </location>
</feature>
<dbReference type="AlphaFoldDB" id="A0A4Z2GB37"/>
<keyword evidence="3" id="KW-1185">Reference proteome</keyword>
<feature type="compositionally biased region" description="Low complexity" evidence="1">
    <location>
        <begin position="26"/>
        <end position="39"/>
    </location>
</feature>
<comment type="caution">
    <text evidence="2">The sequence shown here is derived from an EMBL/GenBank/DDBJ whole genome shotgun (WGS) entry which is preliminary data.</text>
</comment>
<organism evidence="2 3">
    <name type="scientific">Liparis tanakae</name>
    <name type="common">Tanaka's snailfish</name>
    <dbReference type="NCBI Taxonomy" id="230148"/>
    <lineage>
        <taxon>Eukaryota</taxon>
        <taxon>Metazoa</taxon>
        <taxon>Chordata</taxon>
        <taxon>Craniata</taxon>
        <taxon>Vertebrata</taxon>
        <taxon>Euteleostomi</taxon>
        <taxon>Actinopterygii</taxon>
        <taxon>Neopterygii</taxon>
        <taxon>Teleostei</taxon>
        <taxon>Neoteleostei</taxon>
        <taxon>Acanthomorphata</taxon>
        <taxon>Eupercaria</taxon>
        <taxon>Perciformes</taxon>
        <taxon>Cottioidei</taxon>
        <taxon>Cottales</taxon>
        <taxon>Liparidae</taxon>
        <taxon>Liparis</taxon>
    </lineage>
</organism>
<reference evidence="2 3" key="1">
    <citation type="submission" date="2019-03" db="EMBL/GenBank/DDBJ databases">
        <title>First draft genome of Liparis tanakae, snailfish: a comprehensive survey of snailfish specific genes.</title>
        <authorList>
            <person name="Kim W."/>
            <person name="Song I."/>
            <person name="Jeong J.-H."/>
            <person name="Kim D."/>
            <person name="Kim S."/>
            <person name="Ryu S."/>
            <person name="Song J.Y."/>
            <person name="Lee S.K."/>
        </authorList>
    </citation>
    <scope>NUCLEOTIDE SEQUENCE [LARGE SCALE GENOMIC DNA]</scope>
    <source>
        <tissue evidence="2">Muscle</tissue>
    </source>
</reference>
<protein>
    <submittedName>
        <fullName evidence="2">Uncharacterized protein</fullName>
    </submittedName>
</protein>
<evidence type="ECO:0000256" key="1">
    <source>
        <dbReference type="SAM" id="MobiDB-lite"/>
    </source>
</evidence>
<proteinExistence type="predicted"/>
<dbReference type="Proteomes" id="UP000314294">
    <property type="component" value="Unassembled WGS sequence"/>
</dbReference>
<gene>
    <name evidence="2" type="ORF">EYF80_039219</name>
</gene>
<feature type="region of interest" description="Disordered" evidence="1">
    <location>
        <begin position="68"/>
        <end position="92"/>
    </location>
</feature>
<sequence>MAEARDRKSDVRNGNNHKVDRRSEGTETLSSTELSLTSLRPADRQVEQDFVISIDTFVLTSRLSSISWVGSSDSQGPRPLSAGTVLDWPPSS</sequence>
<accession>A0A4Z2GB37</accession>
<name>A0A4Z2GB37_9TELE</name>
<evidence type="ECO:0000313" key="3">
    <source>
        <dbReference type="Proteomes" id="UP000314294"/>
    </source>
</evidence>